<sequence length="68" mass="7075">MANINMKEIVGDTFEDMSIAEMTMIQGSGDVNAETTIELFISVTLAATAAAGSYASGVQVVKTIKGKC</sequence>
<dbReference type="RefSeq" id="WP_110290825.1">
    <property type="nucleotide sequence ID" value="NZ_QICS01000003.1"/>
</dbReference>
<protein>
    <submittedName>
        <fullName evidence="1">Cytolysin CylL component</fullName>
    </submittedName>
</protein>
<reference evidence="1 2" key="1">
    <citation type="submission" date="2018-05" db="EMBL/GenBank/DDBJ databases">
        <title>Genomic Encyclopedia of Type Strains, Phase IV (KMG-IV): sequencing the most valuable type-strain genomes for metagenomic binning, comparative biology and taxonomic classification.</title>
        <authorList>
            <person name="Goeker M."/>
        </authorList>
    </citation>
    <scope>NUCLEOTIDE SEQUENCE [LARGE SCALE GENOMIC DNA]</scope>
    <source>
        <strain evidence="1 2">DSM 28816</strain>
    </source>
</reference>
<accession>A0A318ESZ2</accession>
<dbReference type="InterPro" id="IPR027632">
    <property type="entry name" value="Lant_2_A2"/>
</dbReference>
<dbReference type="EMBL" id="QICS01000003">
    <property type="protein sequence ID" value="PXV91687.1"/>
    <property type="molecule type" value="Genomic_DNA"/>
</dbReference>
<dbReference type="Pfam" id="PF16934">
    <property type="entry name" value="Mersacidin"/>
    <property type="match status" value="1"/>
</dbReference>
<evidence type="ECO:0000313" key="1">
    <source>
        <dbReference type="EMBL" id="PXV91687.1"/>
    </source>
</evidence>
<evidence type="ECO:0000313" key="2">
    <source>
        <dbReference type="Proteomes" id="UP000247523"/>
    </source>
</evidence>
<dbReference type="GO" id="GO:0050830">
    <property type="term" value="P:defense response to Gram-positive bacterium"/>
    <property type="evidence" value="ECO:0007669"/>
    <property type="project" value="InterPro"/>
</dbReference>
<dbReference type="Proteomes" id="UP000247523">
    <property type="component" value="Unassembled WGS sequence"/>
</dbReference>
<dbReference type="NCBIfam" id="TIGR03893">
    <property type="entry name" value="lant_SP_1948"/>
    <property type="match status" value="1"/>
</dbReference>
<gene>
    <name evidence="1" type="ORF">C8E03_103248</name>
</gene>
<dbReference type="AlphaFoldDB" id="A0A318ESZ2"/>
<proteinExistence type="predicted"/>
<comment type="caution">
    <text evidence="1">The sequence shown here is derived from an EMBL/GenBank/DDBJ whole genome shotgun (WGS) entry which is preliminary data.</text>
</comment>
<organism evidence="1 2">
    <name type="scientific">Lachnotalea glycerini</name>
    <dbReference type="NCBI Taxonomy" id="1763509"/>
    <lineage>
        <taxon>Bacteria</taxon>
        <taxon>Bacillati</taxon>
        <taxon>Bacillota</taxon>
        <taxon>Clostridia</taxon>
        <taxon>Lachnospirales</taxon>
        <taxon>Lachnospiraceae</taxon>
        <taxon>Lachnotalea</taxon>
    </lineage>
</organism>
<name>A0A318ESZ2_9FIRM</name>